<evidence type="ECO:0000313" key="1">
    <source>
        <dbReference type="EMBL" id="KAJ5268742.1"/>
    </source>
</evidence>
<proteinExistence type="predicted"/>
<gene>
    <name evidence="1" type="ORF">N7505_004500</name>
</gene>
<organism evidence="1 2">
    <name type="scientific">Penicillium chrysogenum</name>
    <name type="common">Penicillium notatum</name>
    <dbReference type="NCBI Taxonomy" id="5076"/>
    <lineage>
        <taxon>Eukaryota</taxon>
        <taxon>Fungi</taxon>
        <taxon>Dikarya</taxon>
        <taxon>Ascomycota</taxon>
        <taxon>Pezizomycotina</taxon>
        <taxon>Eurotiomycetes</taxon>
        <taxon>Eurotiomycetidae</taxon>
        <taxon>Eurotiales</taxon>
        <taxon>Aspergillaceae</taxon>
        <taxon>Penicillium</taxon>
        <taxon>Penicillium chrysogenum species complex</taxon>
    </lineage>
</organism>
<dbReference type="Proteomes" id="UP001220256">
    <property type="component" value="Unassembled WGS sequence"/>
</dbReference>
<name>A0ABQ8WFJ4_PENCH</name>
<evidence type="ECO:0000313" key="2">
    <source>
        <dbReference type="Proteomes" id="UP001220256"/>
    </source>
</evidence>
<protein>
    <submittedName>
        <fullName evidence="1">Uncharacterized protein</fullName>
    </submittedName>
</protein>
<reference evidence="1 2" key="1">
    <citation type="journal article" date="2023" name="IMA Fungus">
        <title>Comparative genomic study of the Penicillium genus elucidates a diverse pangenome and 15 lateral gene transfer events.</title>
        <authorList>
            <person name="Petersen C."/>
            <person name="Sorensen T."/>
            <person name="Nielsen M.R."/>
            <person name="Sondergaard T.E."/>
            <person name="Sorensen J.L."/>
            <person name="Fitzpatrick D.A."/>
            <person name="Frisvad J.C."/>
            <person name="Nielsen K.L."/>
        </authorList>
    </citation>
    <scope>NUCLEOTIDE SEQUENCE [LARGE SCALE GENOMIC DNA]</scope>
    <source>
        <strain evidence="1 2">IBT 3361</strain>
    </source>
</reference>
<comment type="caution">
    <text evidence="1">The sequence shown here is derived from an EMBL/GenBank/DDBJ whole genome shotgun (WGS) entry which is preliminary data.</text>
</comment>
<dbReference type="EMBL" id="JAPVEB010000003">
    <property type="protein sequence ID" value="KAJ5268742.1"/>
    <property type="molecule type" value="Genomic_DNA"/>
</dbReference>
<sequence>MPLGSIKDDLTTLLNHHTLSQIQVEVINGDHFYVPTLFPIQSTAELAVAFHHLKDDIVWLLDEALGTKWQLVSPFNVGKDSRSARPALVVGVLPSTKANCHQLQPSSPNVSTCVTHPSYFCRHRVPPWETQPPRGR</sequence>
<keyword evidence="2" id="KW-1185">Reference proteome</keyword>
<accession>A0ABQ8WFJ4</accession>